<dbReference type="InterPro" id="IPR005135">
    <property type="entry name" value="Endo/exonuclease/phosphatase"/>
</dbReference>
<gene>
    <name evidence="2" type="primary">AVEN_113338_1</name>
    <name evidence="2" type="ORF">NPIL_461571</name>
</gene>
<organism evidence="2 3">
    <name type="scientific">Nephila pilipes</name>
    <name type="common">Giant wood spider</name>
    <name type="synonym">Nephila maculata</name>
    <dbReference type="NCBI Taxonomy" id="299642"/>
    <lineage>
        <taxon>Eukaryota</taxon>
        <taxon>Metazoa</taxon>
        <taxon>Ecdysozoa</taxon>
        <taxon>Arthropoda</taxon>
        <taxon>Chelicerata</taxon>
        <taxon>Arachnida</taxon>
        <taxon>Araneae</taxon>
        <taxon>Araneomorphae</taxon>
        <taxon>Entelegynae</taxon>
        <taxon>Araneoidea</taxon>
        <taxon>Nephilidae</taxon>
        <taxon>Nephila</taxon>
    </lineage>
</organism>
<reference evidence="2" key="1">
    <citation type="submission" date="2020-08" db="EMBL/GenBank/DDBJ databases">
        <title>Multicomponent nature underlies the extraordinary mechanical properties of spider dragline silk.</title>
        <authorList>
            <person name="Kono N."/>
            <person name="Nakamura H."/>
            <person name="Mori M."/>
            <person name="Yoshida Y."/>
            <person name="Ohtoshi R."/>
            <person name="Malay A.D."/>
            <person name="Moran D.A.P."/>
            <person name="Tomita M."/>
            <person name="Numata K."/>
            <person name="Arakawa K."/>
        </authorList>
    </citation>
    <scope>NUCLEOTIDE SEQUENCE</scope>
</reference>
<dbReference type="EMBL" id="BMAW01038168">
    <property type="protein sequence ID" value="GFU51226.1"/>
    <property type="molecule type" value="Genomic_DNA"/>
</dbReference>
<evidence type="ECO:0000313" key="3">
    <source>
        <dbReference type="Proteomes" id="UP000887013"/>
    </source>
</evidence>
<protein>
    <recommendedName>
        <fullName evidence="1">Endonuclease/exonuclease/phosphatase domain-containing protein</fullName>
    </recommendedName>
</protein>
<dbReference type="AlphaFoldDB" id="A0A8X6QWR5"/>
<dbReference type="SUPFAM" id="SSF56219">
    <property type="entry name" value="DNase I-like"/>
    <property type="match status" value="1"/>
</dbReference>
<dbReference type="Pfam" id="PF14529">
    <property type="entry name" value="Exo_endo_phos_2"/>
    <property type="match status" value="1"/>
</dbReference>
<sequence>MGDVRREIFSWYGHPMCEDHSVMPSCQQLELSQLSTSGASVCDDHRRCTFSPPMTTKLSKIHASSLVTQFKKDHDEKGGESLVLLTSGLTYQTINIDSAVTDNTDFEIKGIKINWRGKMLSIFNVYHPPIQKKLPSNLYNHVENTIIIRDINAKHLNWGYTGKIQRGLNLIDIMDECGFIFMNDDTSAHSSYSYSTSVILDISVINPNIFARYDWTVLKNIRKDHLPVSVRIEASKNDFAIPIFSKDLDMPELDTALHDTDLRKYRGPDKIHGNTIDHLYRTIVVGVWTLLTTFGVQDICLKNGNQRLPFLLRNLKKMLVFQKPISP</sequence>
<comment type="caution">
    <text evidence="2">The sequence shown here is derived from an EMBL/GenBank/DDBJ whole genome shotgun (WGS) entry which is preliminary data.</text>
</comment>
<dbReference type="OrthoDB" id="6538096at2759"/>
<evidence type="ECO:0000259" key="1">
    <source>
        <dbReference type="Pfam" id="PF14529"/>
    </source>
</evidence>
<evidence type="ECO:0000313" key="2">
    <source>
        <dbReference type="EMBL" id="GFU51226.1"/>
    </source>
</evidence>
<name>A0A8X6QWR5_NEPPI</name>
<dbReference type="Gene3D" id="3.60.10.10">
    <property type="entry name" value="Endonuclease/exonuclease/phosphatase"/>
    <property type="match status" value="1"/>
</dbReference>
<feature type="domain" description="Endonuclease/exonuclease/phosphatase" evidence="1">
    <location>
        <begin position="121"/>
        <end position="228"/>
    </location>
</feature>
<proteinExistence type="predicted"/>
<accession>A0A8X6QWR5</accession>
<keyword evidence="3" id="KW-1185">Reference proteome</keyword>
<dbReference type="Proteomes" id="UP000887013">
    <property type="component" value="Unassembled WGS sequence"/>
</dbReference>
<dbReference type="GO" id="GO:0003824">
    <property type="term" value="F:catalytic activity"/>
    <property type="evidence" value="ECO:0007669"/>
    <property type="project" value="InterPro"/>
</dbReference>
<dbReference type="InterPro" id="IPR036691">
    <property type="entry name" value="Endo/exonu/phosph_ase_sf"/>
</dbReference>